<dbReference type="STRING" id="1278819.BHE19_01110"/>
<comment type="caution">
    <text evidence="3">The sequence shown here is derived from an EMBL/GenBank/DDBJ whole genome shotgun (WGS) entry which is preliminary data.</text>
</comment>
<proteinExistence type="predicted"/>
<dbReference type="EMBL" id="MUHG01000002">
    <property type="protein sequence ID" value="OXB22104.1"/>
    <property type="molecule type" value="Genomic_DNA"/>
</dbReference>
<dbReference type="OrthoDB" id="649093at2"/>
<feature type="signal peptide" evidence="1">
    <location>
        <begin position="1"/>
        <end position="19"/>
    </location>
</feature>
<dbReference type="Gene3D" id="3.30.1150.10">
    <property type="match status" value="1"/>
</dbReference>
<dbReference type="Gene3D" id="3.90.930.1">
    <property type="match status" value="1"/>
</dbReference>
<dbReference type="Proteomes" id="UP000180252">
    <property type="component" value="Unassembled WGS sequence"/>
</dbReference>
<sequence>MKLILRVFFFFIISAKLFAQAPASANKLIYLDSLWTPGTPENYKYTRLIEDYYSEKKSYVYQDHYKSGAIKYIANTTNKDVIINEGQAVSYYENGNKKSSVSYVNSKKTGKEFNWYENGNLKSELEYSDYKKGEVDFKVNNYWTPNKEQTVTAGNGKVEDTSYDIEQSGIIKDGFPDGIWKGKNLKSKYIFTEQYENGKLISGKSIDSLNIEHRYKIISEKPLPKNGIDSFYRHFSSKMVIPVDIRNKVSEKIYMTFIVDETGNLVDPKVIKGVGYGLDENAIQIIKEAKKWNPGLIRGIPARILYKLPITIVKNGR</sequence>
<feature type="chain" id="PRO_5010305741" evidence="1">
    <location>
        <begin position="20"/>
        <end position="317"/>
    </location>
</feature>
<dbReference type="GO" id="GO:0055085">
    <property type="term" value="P:transmembrane transport"/>
    <property type="evidence" value="ECO:0007669"/>
    <property type="project" value="InterPro"/>
</dbReference>
<protein>
    <submittedName>
        <fullName evidence="3">Energy transducer TonB</fullName>
    </submittedName>
</protein>
<dbReference type="AlphaFoldDB" id="A0A1S1J9M0"/>
<evidence type="ECO:0000259" key="2">
    <source>
        <dbReference type="Pfam" id="PF03544"/>
    </source>
</evidence>
<keyword evidence="6" id="KW-1185">Reference proteome</keyword>
<evidence type="ECO:0000313" key="5">
    <source>
        <dbReference type="Proteomes" id="UP000180252"/>
    </source>
</evidence>
<reference evidence="5" key="1">
    <citation type="submission" date="2016-09" db="EMBL/GenBank/DDBJ databases">
        <authorList>
            <person name="Chen S."/>
            <person name="Walker E."/>
        </authorList>
    </citation>
    <scope>NUCLEOTIDE SEQUENCE [LARGE SCALE GENOMIC DNA]</scope>
    <source>
        <strain evidence="5">MSU</strain>
    </source>
</reference>
<keyword evidence="1" id="KW-0732">Signal</keyword>
<dbReference type="Pfam" id="PF07661">
    <property type="entry name" value="MORN_2"/>
    <property type="match status" value="2"/>
</dbReference>
<evidence type="ECO:0000313" key="6">
    <source>
        <dbReference type="Proteomes" id="UP000198319"/>
    </source>
</evidence>
<dbReference type="RefSeq" id="WP_070905923.1">
    <property type="nucleotide sequence ID" value="NZ_MIKE01000011.1"/>
</dbReference>
<reference evidence="3" key="2">
    <citation type="submission" date="2016-09" db="EMBL/GenBank/DDBJ databases">
        <authorList>
            <person name="Capua I."/>
            <person name="De Benedictis P."/>
            <person name="Joannis T."/>
            <person name="Lombin L.H."/>
            <person name="Cattoli G."/>
        </authorList>
    </citation>
    <scope>NUCLEOTIDE SEQUENCE [LARGE SCALE GENOMIC DNA]</scope>
    <source>
        <strain evidence="3">MSU</strain>
    </source>
</reference>
<evidence type="ECO:0000313" key="3">
    <source>
        <dbReference type="EMBL" id="OHT46145.1"/>
    </source>
</evidence>
<dbReference type="Proteomes" id="UP000198319">
    <property type="component" value="Unassembled WGS sequence"/>
</dbReference>
<name>A0A1S1J9M0_9FLAO</name>
<dbReference type="SUPFAM" id="SSF74653">
    <property type="entry name" value="TolA/TonB C-terminal domain"/>
    <property type="match status" value="1"/>
</dbReference>
<organism evidence="3 5">
    <name type="scientific">Flavobacterium tructae</name>
    <dbReference type="NCBI Taxonomy" id="1114873"/>
    <lineage>
        <taxon>Bacteria</taxon>
        <taxon>Pseudomonadati</taxon>
        <taxon>Bacteroidota</taxon>
        <taxon>Flavobacteriia</taxon>
        <taxon>Flavobacteriales</taxon>
        <taxon>Flavobacteriaceae</taxon>
        <taxon>Flavobacterium</taxon>
    </lineage>
</organism>
<feature type="domain" description="TonB C-terminal" evidence="2">
    <location>
        <begin position="255"/>
        <end position="310"/>
    </location>
</feature>
<dbReference type="Pfam" id="PF03544">
    <property type="entry name" value="TonB_C"/>
    <property type="match status" value="1"/>
</dbReference>
<reference evidence="4 6" key="3">
    <citation type="submission" date="2016-11" db="EMBL/GenBank/DDBJ databases">
        <title>Whole genomes of Flavobacteriaceae.</title>
        <authorList>
            <person name="Stine C."/>
            <person name="Li C."/>
            <person name="Tadesse D."/>
        </authorList>
    </citation>
    <scope>NUCLEOTIDE SEQUENCE [LARGE SCALE GENOMIC DNA]</scope>
    <source>
        <strain evidence="4 6">ATCC BAA-2541</strain>
    </source>
</reference>
<accession>A0A1S1J9M0</accession>
<dbReference type="EMBL" id="MIKE01000011">
    <property type="protein sequence ID" value="OHT46145.1"/>
    <property type="molecule type" value="Genomic_DNA"/>
</dbReference>
<dbReference type="InterPro" id="IPR011652">
    <property type="entry name" value="MORN_2"/>
</dbReference>
<evidence type="ECO:0000256" key="1">
    <source>
        <dbReference type="SAM" id="SignalP"/>
    </source>
</evidence>
<dbReference type="InterPro" id="IPR037682">
    <property type="entry name" value="TonB_C"/>
</dbReference>
<dbReference type="SUPFAM" id="SSF82185">
    <property type="entry name" value="Histone H3 K4-specific methyltransferase SET7/9 N-terminal domain"/>
    <property type="match status" value="1"/>
</dbReference>
<gene>
    <name evidence="4" type="ORF">B0A71_01135</name>
    <name evidence="3" type="ORF">BHE19_01110</name>
</gene>
<evidence type="ECO:0000313" key="4">
    <source>
        <dbReference type="EMBL" id="OXB22104.1"/>
    </source>
</evidence>